<dbReference type="PANTHER" id="PTHR12213:SF0">
    <property type="entry name" value="CORRINOID ADENOSYLTRANSFERASE MMAB"/>
    <property type="match status" value="1"/>
</dbReference>
<evidence type="ECO:0000259" key="5">
    <source>
        <dbReference type="Pfam" id="PF01923"/>
    </source>
</evidence>
<evidence type="ECO:0000256" key="4">
    <source>
        <dbReference type="RuleBase" id="RU366026"/>
    </source>
</evidence>
<protein>
    <recommendedName>
        <fullName evidence="4">Corrinoid adenosyltransferase</fullName>
        <ecNumber evidence="4">2.5.1.17</ecNumber>
    </recommendedName>
    <alternativeName>
        <fullName evidence="4">Cob(II)alamin adenosyltransferase</fullName>
    </alternativeName>
    <alternativeName>
        <fullName evidence="4">Cob(II)yrinic acid a,c-diamide adenosyltransferase</fullName>
    </alternativeName>
    <alternativeName>
        <fullName evidence="4">Cobinamide/cobalamin adenosyltransferase</fullName>
    </alternativeName>
</protein>
<dbReference type="InterPro" id="IPR016030">
    <property type="entry name" value="CblAdoTrfase-like"/>
</dbReference>
<dbReference type="EMBL" id="QUAJ01000002">
    <property type="protein sequence ID" value="REI42966.1"/>
    <property type="molecule type" value="Genomic_DNA"/>
</dbReference>
<sequence>MLKINYMIEAKGVIDELNCHLGKAAAMAKIDLPEVVEEVIEIQKNNFLVSYSLNNKTKITSKNISFLENKEKKYKEIVGKFDGFILQGGSLLGAEIHIARAVNRRLFRQVTYCSATGIHVDGVIFDYLNKLSNYLFILSKYINHRLGVEEIKVYGEQ</sequence>
<comment type="catalytic activity">
    <reaction evidence="4">
        <text>2 cob(II)alamin + reduced [electron-transfer flavoprotein] + 2 ATP = 2 adenosylcob(III)alamin + 2 triphosphate + oxidized [electron-transfer flavoprotein] + 3 H(+)</text>
        <dbReference type="Rhea" id="RHEA:28671"/>
        <dbReference type="Rhea" id="RHEA-COMP:10685"/>
        <dbReference type="Rhea" id="RHEA-COMP:10686"/>
        <dbReference type="ChEBI" id="CHEBI:15378"/>
        <dbReference type="ChEBI" id="CHEBI:16304"/>
        <dbReference type="ChEBI" id="CHEBI:18036"/>
        <dbReference type="ChEBI" id="CHEBI:18408"/>
        <dbReference type="ChEBI" id="CHEBI:30616"/>
        <dbReference type="ChEBI" id="CHEBI:57692"/>
        <dbReference type="ChEBI" id="CHEBI:58307"/>
        <dbReference type="EC" id="2.5.1.17"/>
    </reaction>
</comment>
<accession>A0ABX9KKE4</accession>
<comment type="caution">
    <text evidence="6">The sequence shown here is derived from an EMBL/GenBank/DDBJ whole genome shotgun (WGS) entry which is preliminary data.</text>
</comment>
<dbReference type="InterPro" id="IPR036451">
    <property type="entry name" value="CblAdoTrfase-like_sf"/>
</dbReference>
<dbReference type="Pfam" id="PF01923">
    <property type="entry name" value="Cob_adeno_trans"/>
    <property type="match status" value="1"/>
</dbReference>
<gene>
    <name evidence="6" type="ORF">DYH56_02125</name>
</gene>
<dbReference type="EC" id="2.5.1.17" evidence="4"/>
<dbReference type="SUPFAM" id="SSF89028">
    <property type="entry name" value="Cobalamin adenosyltransferase-like"/>
    <property type="match status" value="1"/>
</dbReference>
<name>A0ABX9KKE4_9FUSO</name>
<evidence type="ECO:0000313" key="7">
    <source>
        <dbReference type="Proteomes" id="UP000263486"/>
    </source>
</evidence>
<dbReference type="Proteomes" id="UP000263486">
    <property type="component" value="Unassembled WGS sequence"/>
</dbReference>
<comment type="catalytic activity">
    <reaction evidence="4">
        <text>2 cob(II)yrinate a,c diamide + reduced [electron-transfer flavoprotein] + 2 ATP = 2 adenosylcob(III)yrinate a,c-diamide + 2 triphosphate + oxidized [electron-transfer flavoprotein] + 3 H(+)</text>
        <dbReference type="Rhea" id="RHEA:11528"/>
        <dbReference type="Rhea" id="RHEA-COMP:10685"/>
        <dbReference type="Rhea" id="RHEA-COMP:10686"/>
        <dbReference type="ChEBI" id="CHEBI:15378"/>
        <dbReference type="ChEBI" id="CHEBI:18036"/>
        <dbReference type="ChEBI" id="CHEBI:30616"/>
        <dbReference type="ChEBI" id="CHEBI:57692"/>
        <dbReference type="ChEBI" id="CHEBI:58307"/>
        <dbReference type="ChEBI" id="CHEBI:58503"/>
        <dbReference type="ChEBI" id="CHEBI:58537"/>
        <dbReference type="EC" id="2.5.1.17"/>
    </reaction>
</comment>
<comment type="similarity">
    <text evidence="4">Belongs to the Cob(I)alamin adenosyltransferase family.</text>
</comment>
<evidence type="ECO:0000256" key="2">
    <source>
        <dbReference type="ARBA" id="ARBA00022741"/>
    </source>
</evidence>
<organism evidence="6 7">
    <name type="scientific">Psychrilyobacter piezotolerans</name>
    <dbReference type="NCBI Taxonomy" id="2293438"/>
    <lineage>
        <taxon>Bacteria</taxon>
        <taxon>Fusobacteriati</taxon>
        <taxon>Fusobacteriota</taxon>
        <taxon>Fusobacteriia</taxon>
        <taxon>Fusobacteriales</taxon>
        <taxon>Fusobacteriaceae</taxon>
        <taxon>Psychrilyobacter</taxon>
    </lineage>
</organism>
<keyword evidence="7" id="KW-1185">Reference proteome</keyword>
<keyword evidence="2 4" id="KW-0547">Nucleotide-binding</keyword>
<keyword evidence="1 4" id="KW-0808">Transferase</keyword>
<dbReference type="RefSeq" id="WP_114641197.1">
    <property type="nucleotide sequence ID" value="NZ_JAACIO010000002.1"/>
</dbReference>
<feature type="domain" description="Cobalamin adenosyltransferase-like" evidence="5">
    <location>
        <begin position="3"/>
        <end position="141"/>
    </location>
</feature>
<dbReference type="InterPro" id="IPR029499">
    <property type="entry name" value="PduO-typ"/>
</dbReference>
<dbReference type="Gene3D" id="1.20.1200.10">
    <property type="entry name" value="Cobalamin adenosyltransferase-like"/>
    <property type="match status" value="1"/>
</dbReference>
<proteinExistence type="inferred from homology"/>
<evidence type="ECO:0000313" key="6">
    <source>
        <dbReference type="EMBL" id="REI42966.1"/>
    </source>
</evidence>
<reference evidence="6 7" key="1">
    <citation type="submission" date="2018-08" db="EMBL/GenBank/DDBJ databases">
        <title>Draft genome sequence of Psychrilyobacter sp. strain SD5 isolated from Black Sea water.</title>
        <authorList>
            <person name="Yadav S."/>
            <person name="Villanueva L."/>
            <person name="Damste J.S.S."/>
        </authorList>
    </citation>
    <scope>NUCLEOTIDE SEQUENCE [LARGE SCALE GENOMIC DNA]</scope>
    <source>
        <strain evidence="6 7">SD5</strain>
    </source>
</reference>
<comment type="pathway">
    <text evidence="4">Cofactor biosynthesis; adenosylcobalamin biosynthesis; adenosylcobalamin from cob(II)yrinate a,c-diamide: step 2/7.</text>
</comment>
<keyword evidence="3 4" id="KW-0067">ATP-binding</keyword>
<keyword evidence="4" id="KW-0169">Cobalamin biosynthesis</keyword>
<evidence type="ECO:0000256" key="3">
    <source>
        <dbReference type="ARBA" id="ARBA00022840"/>
    </source>
</evidence>
<dbReference type="PANTHER" id="PTHR12213">
    <property type="entry name" value="CORRINOID ADENOSYLTRANSFERASE"/>
    <property type="match status" value="1"/>
</dbReference>
<evidence type="ECO:0000256" key="1">
    <source>
        <dbReference type="ARBA" id="ARBA00022679"/>
    </source>
</evidence>